<proteinExistence type="inferred from homology"/>
<keyword evidence="4" id="KW-0804">Transcription</keyword>
<dbReference type="Proteomes" id="UP000239209">
    <property type="component" value="Unassembled WGS sequence"/>
</dbReference>
<organism evidence="6 7">
    <name type="scientific">Pseudosporangium ferrugineum</name>
    <dbReference type="NCBI Taxonomy" id="439699"/>
    <lineage>
        <taxon>Bacteria</taxon>
        <taxon>Bacillati</taxon>
        <taxon>Actinomycetota</taxon>
        <taxon>Actinomycetes</taxon>
        <taxon>Micromonosporales</taxon>
        <taxon>Micromonosporaceae</taxon>
        <taxon>Pseudosporangium</taxon>
    </lineage>
</organism>
<dbReference type="InterPro" id="IPR036388">
    <property type="entry name" value="WH-like_DNA-bd_sf"/>
</dbReference>
<evidence type="ECO:0000256" key="1">
    <source>
        <dbReference type="ARBA" id="ARBA00010641"/>
    </source>
</evidence>
<feature type="domain" description="RNA polymerase sigma factor 70 region 4 type 2" evidence="5">
    <location>
        <begin position="22"/>
        <end position="67"/>
    </location>
</feature>
<dbReference type="InterPro" id="IPR013249">
    <property type="entry name" value="RNA_pol_sigma70_r4_t2"/>
</dbReference>
<keyword evidence="3" id="KW-0731">Sigma factor</keyword>
<name>A0A2T0RHI0_9ACTN</name>
<dbReference type="InterPro" id="IPR013324">
    <property type="entry name" value="RNA_pol_sigma_r3/r4-like"/>
</dbReference>
<dbReference type="AlphaFoldDB" id="A0A2T0RHI0"/>
<dbReference type="Pfam" id="PF08281">
    <property type="entry name" value="Sigma70_r4_2"/>
    <property type="match status" value="1"/>
</dbReference>
<evidence type="ECO:0000259" key="5">
    <source>
        <dbReference type="Pfam" id="PF08281"/>
    </source>
</evidence>
<dbReference type="Gene3D" id="1.10.10.10">
    <property type="entry name" value="Winged helix-like DNA-binding domain superfamily/Winged helix DNA-binding domain"/>
    <property type="match status" value="1"/>
</dbReference>
<evidence type="ECO:0000256" key="3">
    <source>
        <dbReference type="ARBA" id="ARBA00023082"/>
    </source>
</evidence>
<sequence length="80" mass="8948">MLTRHAGPSTVGETQRPPMEIMLRSLPAEHREVIVATYFRGRTTREAAQVLGLAPATVNALLYQAMRGLNRMVATYRRPV</sequence>
<dbReference type="GO" id="GO:0003677">
    <property type="term" value="F:DNA binding"/>
    <property type="evidence" value="ECO:0007669"/>
    <property type="project" value="InterPro"/>
</dbReference>
<comment type="caution">
    <text evidence="6">The sequence shown here is derived from an EMBL/GenBank/DDBJ whole genome shotgun (WGS) entry which is preliminary data.</text>
</comment>
<dbReference type="RefSeq" id="WP_245908617.1">
    <property type="nucleotide sequence ID" value="NZ_PVZG01000023.1"/>
</dbReference>
<evidence type="ECO:0000256" key="2">
    <source>
        <dbReference type="ARBA" id="ARBA00023015"/>
    </source>
</evidence>
<comment type="similarity">
    <text evidence="1">Belongs to the sigma-70 factor family. ECF subfamily.</text>
</comment>
<accession>A0A2T0RHI0</accession>
<gene>
    <name evidence="6" type="ORF">CLV70_12350</name>
</gene>
<dbReference type="EMBL" id="PVZG01000023">
    <property type="protein sequence ID" value="PRY20582.1"/>
    <property type="molecule type" value="Genomic_DNA"/>
</dbReference>
<keyword evidence="2" id="KW-0805">Transcription regulation</keyword>
<evidence type="ECO:0000313" key="7">
    <source>
        <dbReference type="Proteomes" id="UP000239209"/>
    </source>
</evidence>
<dbReference type="GO" id="GO:0006352">
    <property type="term" value="P:DNA-templated transcription initiation"/>
    <property type="evidence" value="ECO:0007669"/>
    <property type="project" value="InterPro"/>
</dbReference>
<reference evidence="6 7" key="1">
    <citation type="submission" date="2018-03" db="EMBL/GenBank/DDBJ databases">
        <title>Genomic Encyclopedia of Archaeal and Bacterial Type Strains, Phase II (KMG-II): from individual species to whole genera.</title>
        <authorList>
            <person name="Goeker M."/>
        </authorList>
    </citation>
    <scope>NUCLEOTIDE SEQUENCE [LARGE SCALE GENOMIC DNA]</scope>
    <source>
        <strain evidence="6 7">DSM 45348</strain>
    </source>
</reference>
<keyword evidence="7" id="KW-1185">Reference proteome</keyword>
<dbReference type="GO" id="GO:0016987">
    <property type="term" value="F:sigma factor activity"/>
    <property type="evidence" value="ECO:0007669"/>
    <property type="project" value="UniProtKB-KW"/>
</dbReference>
<evidence type="ECO:0000313" key="6">
    <source>
        <dbReference type="EMBL" id="PRY20582.1"/>
    </source>
</evidence>
<protein>
    <submittedName>
        <fullName evidence="6">Sigma-70-like protein</fullName>
    </submittedName>
</protein>
<dbReference type="SUPFAM" id="SSF88659">
    <property type="entry name" value="Sigma3 and sigma4 domains of RNA polymerase sigma factors"/>
    <property type="match status" value="1"/>
</dbReference>
<evidence type="ECO:0000256" key="4">
    <source>
        <dbReference type="ARBA" id="ARBA00023163"/>
    </source>
</evidence>